<name>A0A2P5CG05_TREOI</name>
<dbReference type="InterPro" id="IPR002653">
    <property type="entry name" value="Znf_A20"/>
</dbReference>
<keyword evidence="4" id="KW-0862">Zinc</keyword>
<dbReference type="Pfam" id="PF01428">
    <property type="entry name" value="zf-AN1"/>
    <property type="match status" value="1"/>
</dbReference>
<dbReference type="Gene3D" id="1.20.5.4770">
    <property type="match status" value="1"/>
</dbReference>
<evidence type="ECO:0000256" key="2">
    <source>
        <dbReference type="ARBA" id="ARBA00022723"/>
    </source>
</evidence>
<evidence type="ECO:0000256" key="1">
    <source>
        <dbReference type="ARBA" id="ARBA00003732"/>
    </source>
</evidence>
<gene>
    <name evidence="8" type="ORF">TorRG33x02_286270</name>
</gene>
<dbReference type="SUPFAM" id="SSF57716">
    <property type="entry name" value="Glucocorticoid receptor-like (DNA-binding domain)"/>
    <property type="match status" value="1"/>
</dbReference>
<accession>A0A2P5CG05</accession>
<dbReference type="InterPro" id="IPR035896">
    <property type="entry name" value="AN1-like_Znf"/>
</dbReference>
<comment type="caution">
    <text evidence="8">The sequence shown here is derived from an EMBL/GenBank/DDBJ whole genome shotgun (WGS) entry which is preliminary data.</text>
</comment>
<evidence type="ECO:0000259" key="7">
    <source>
        <dbReference type="PROSITE" id="PS51039"/>
    </source>
</evidence>
<feature type="domain" description="A20-type" evidence="6">
    <location>
        <begin position="2"/>
        <end position="36"/>
    </location>
</feature>
<dbReference type="SMART" id="SM00154">
    <property type="entry name" value="ZnF_AN1"/>
    <property type="match status" value="1"/>
</dbReference>
<dbReference type="SUPFAM" id="SSF118310">
    <property type="entry name" value="AN1-like Zinc finger"/>
    <property type="match status" value="1"/>
</dbReference>
<dbReference type="GO" id="GO:0008270">
    <property type="term" value="F:zinc ion binding"/>
    <property type="evidence" value="ECO:0007669"/>
    <property type="project" value="UniProtKB-KW"/>
</dbReference>
<dbReference type="PROSITE" id="PS51039">
    <property type="entry name" value="ZF_AN1"/>
    <property type="match status" value="1"/>
</dbReference>
<keyword evidence="2" id="KW-0479">Metal-binding</keyword>
<evidence type="ECO:0000256" key="4">
    <source>
        <dbReference type="ARBA" id="ARBA00022833"/>
    </source>
</evidence>
<dbReference type="EMBL" id="JXTC01000369">
    <property type="protein sequence ID" value="PON59980.1"/>
    <property type="molecule type" value="Genomic_DNA"/>
</dbReference>
<feature type="domain" description="AN1-type" evidence="7">
    <location>
        <begin position="84"/>
        <end position="130"/>
    </location>
</feature>
<organism evidence="8 9">
    <name type="scientific">Trema orientale</name>
    <name type="common">Charcoal tree</name>
    <name type="synonym">Celtis orientalis</name>
    <dbReference type="NCBI Taxonomy" id="63057"/>
    <lineage>
        <taxon>Eukaryota</taxon>
        <taxon>Viridiplantae</taxon>
        <taxon>Streptophyta</taxon>
        <taxon>Embryophyta</taxon>
        <taxon>Tracheophyta</taxon>
        <taxon>Spermatophyta</taxon>
        <taxon>Magnoliopsida</taxon>
        <taxon>eudicotyledons</taxon>
        <taxon>Gunneridae</taxon>
        <taxon>Pentapetalae</taxon>
        <taxon>rosids</taxon>
        <taxon>fabids</taxon>
        <taxon>Rosales</taxon>
        <taxon>Cannabaceae</taxon>
        <taxon>Trema</taxon>
    </lineage>
</organism>
<dbReference type="SMART" id="SM00259">
    <property type="entry name" value="ZnF_A20"/>
    <property type="match status" value="1"/>
</dbReference>
<dbReference type="InParanoid" id="A0A2P5CG05"/>
<dbReference type="PANTHER" id="PTHR10634">
    <property type="entry name" value="AN1-TYPE ZINC FINGER PROTEIN"/>
    <property type="match status" value="1"/>
</dbReference>
<dbReference type="AlphaFoldDB" id="A0A2P5CG05"/>
<evidence type="ECO:0000256" key="5">
    <source>
        <dbReference type="PROSITE-ProRule" id="PRU00449"/>
    </source>
</evidence>
<protein>
    <submittedName>
        <fullName evidence="8">Zinc finger protein</fullName>
    </submittedName>
</protein>
<keyword evidence="9" id="KW-1185">Reference proteome</keyword>
<dbReference type="GO" id="GO:0003677">
    <property type="term" value="F:DNA binding"/>
    <property type="evidence" value="ECO:0007669"/>
    <property type="project" value="InterPro"/>
</dbReference>
<reference evidence="9" key="1">
    <citation type="submission" date="2016-06" db="EMBL/GenBank/DDBJ databases">
        <title>Parallel loss of symbiosis genes in relatives of nitrogen-fixing non-legume Parasponia.</title>
        <authorList>
            <person name="Van Velzen R."/>
            <person name="Holmer R."/>
            <person name="Bu F."/>
            <person name="Rutten L."/>
            <person name="Van Zeijl A."/>
            <person name="Liu W."/>
            <person name="Santuari L."/>
            <person name="Cao Q."/>
            <person name="Sharma T."/>
            <person name="Shen D."/>
            <person name="Roswanjaya Y."/>
            <person name="Wardhani T."/>
            <person name="Kalhor M.S."/>
            <person name="Jansen J."/>
            <person name="Van den Hoogen J."/>
            <person name="Gungor B."/>
            <person name="Hartog M."/>
            <person name="Hontelez J."/>
            <person name="Verver J."/>
            <person name="Yang W.-C."/>
            <person name="Schijlen E."/>
            <person name="Repin R."/>
            <person name="Schilthuizen M."/>
            <person name="Schranz E."/>
            <person name="Heidstra R."/>
            <person name="Miyata K."/>
            <person name="Fedorova E."/>
            <person name="Kohlen W."/>
            <person name="Bisseling T."/>
            <person name="Smit S."/>
            <person name="Geurts R."/>
        </authorList>
    </citation>
    <scope>NUCLEOTIDE SEQUENCE [LARGE SCALE GENOMIC DNA]</scope>
    <source>
        <strain evidence="9">cv. RG33-2</strain>
    </source>
</reference>
<comment type="function">
    <text evidence="1">May be involved in environmental stress response.</text>
</comment>
<proteinExistence type="predicted"/>
<dbReference type="PROSITE" id="PS51036">
    <property type="entry name" value="ZF_A20"/>
    <property type="match status" value="1"/>
</dbReference>
<dbReference type="InterPro" id="IPR050652">
    <property type="entry name" value="AN1_A20_ZnFinger"/>
</dbReference>
<sequence>MAEPPILCAKGCGFYGSAENRNLCSKCYKDFLKHELIAKSEPKPVESSTENIYDQDVSEKVDVATYNTDRDQVTTTTMFEGLKVVSKNRCKNCNKKVGLTGFRCRCGSLFCGRHRLPEEHACTEDFKAAAKEKLDLVRIRADKLNCRV</sequence>
<dbReference type="InterPro" id="IPR000058">
    <property type="entry name" value="Znf_AN1"/>
</dbReference>
<dbReference type="Proteomes" id="UP000237000">
    <property type="component" value="Unassembled WGS sequence"/>
</dbReference>
<dbReference type="OrthoDB" id="428577at2759"/>
<evidence type="ECO:0000259" key="6">
    <source>
        <dbReference type="PROSITE" id="PS51036"/>
    </source>
</evidence>
<evidence type="ECO:0000256" key="3">
    <source>
        <dbReference type="ARBA" id="ARBA00022771"/>
    </source>
</evidence>
<evidence type="ECO:0000313" key="9">
    <source>
        <dbReference type="Proteomes" id="UP000237000"/>
    </source>
</evidence>
<dbReference type="Gene3D" id="4.10.1110.10">
    <property type="entry name" value="AN1-like Zinc finger"/>
    <property type="match status" value="1"/>
</dbReference>
<dbReference type="STRING" id="63057.A0A2P5CG05"/>
<dbReference type="Pfam" id="PF01754">
    <property type="entry name" value="zf-A20"/>
    <property type="match status" value="1"/>
</dbReference>
<keyword evidence="3 5" id="KW-0863">Zinc-finger</keyword>
<dbReference type="PANTHER" id="PTHR10634:SF124">
    <property type="entry name" value="ZINC FINGER A20 AND AN1 DOMAIN-CONTAINING STRESS-ASSOCIATED PROTEIN 8-RELATED"/>
    <property type="match status" value="1"/>
</dbReference>
<evidence type="ECO:0000313" key="8">
    <source>
        <dbReference type="EMBL" id="PON59980.1"/>
    </source>
</evidence>